<dbReference type="InterPro" id="IPR001623">
    <property type="entry name" value="DnaJ_domain"/>
</dbReference>
<feature type="coiled-coil region" evidence="1">
    <location>
        <begin position="15"/>
        <end position="49"/>
    </location>
</feature>
<evidence type="ECO:0000256" key="1">
    <source>
        <dbReference type="SAM" id="Coils"/>
    </source>
</evidence>
<dbReference type="Gene3D" id="1.10.287.110">
    <property type="entry name" value="DnaJ domain"/>
    <property type="match status" value="1"/>
</dbReference>
<dbReference type="PROSITE" id="PS50076">
    <property type="entry name" value="DNAJ_2"/>
    <property type="match status" value="1"/>
</dbReference>
<evidence type="ECO:0000313" key="5">
    <source>
        <dbReference type="Proteomes" id="UP000594688"/>
    </source>
</evidence>
<gene>
    <name evidence="4" type="ORF">G3M70_10435</name>
</gene>
<feature type="compositionally biased region" description="Acidic residues" evidence="2">
    <location>
        <begin position="98"/>
        <end position="109"/>
    </location>
</feature>
<dbReference type="AlphaFoldDB" id="A0A7T0G0G1"/>
<feature type="region of interest" description="Disordered" evidence="2">
    <location>
        <begin position="96"/>
        <end position="122"/>
    </location>
</feature>
<reference evidence="4 5" key="1">
    <citation type="submission" date="2020-02" db="EMBL/GenBank/DDBJ databases">
        <title>Genomic and physiological characterization of two novel Nitrospinaceae genera.</title>
        <authorList>
            <person name="Mueller A.J."/>
            <person name="Jung M.-Y."/>
            <person name="Strachan C.R."/>
            <person name="Herbold C.W."/>
            <person name="Kirkegaard R.H."/>
            <person name="Daims H."/>
        </authorList>
    </citation>
    <scope>NUCLEOTIDE SEQUENCE [LARGE SCALE GENOMIC DNA]</scope>
    <source>
        <strain evidence="4">EB</strain>
    </source>
</reference>
<evidence type="ECO:0000256" key="2">
    <source>
        <dbReference type="SAM" id="MobiDB-lite"/>
    </source>
</evidence>
<dbReference type="InterPro" id="IPR036869">
    <property type="entry name" value="J_dom_sf"/>
</dbReference>
<sequence>MSTVTETATLDRAELVRRQAELKALQQSLTEQELELSTLHNELQIFENVYNRIMGERQNELERLKKRVLDFAAGFDSSGSQTVSDQQKNFEKDWENFSFDESEETDDTGSADIFGEGDPFTPDETLKKLFREAARKFHPDLTTDTEEREKRHDLMARLNAAYLEMDSEKIRALIDEGEANFPEEDKSHSVRQQLSRVLKQTGQVRHRLLQIEKKIEQLRNSDMARLKTYCNKGETEGRDVLQEMADEAQEKIDSLKMRVARLASDCSIL</sequence>
<feature type="coiled-coil region" evidence="1">
    <location>
        <begin position="238"/>
        <end position="265"/>
    </location>
</feature>
<organism evidence="4 5">
    <name type="scientific">Candidatus Nitronauta litoralis</name>
    <dbReference type="NCBI Taxonomy" id="2705533"/>
    <lineage>
        <taxon>Bacteria</taxon>
        <taxon>Pseudomonadati</taxon>
        <taxon>Nitrospinota/Tectimicrobiota group</taxon>
        <taxon>Nitrospinota</taxon>
        <taxon>Nitrospinia</taxon>
        <taxon>Nitrospinales</taxon>
        <taxon>Nitrospinaceae</taxon>
        <taxon>Candidatus Nitronauta</taxon>
    </lineage>
</organism>
<evidence type="ECO:0000313" key="4">
    <source>
        <dbReference type="EMBL" id="QPJ62265.1"/>
    </source>
</evidence>
<feature type="domain" description="J" evidence="3">
    <location>
        <begin position="109"/>
        <end position="178"/>
    </location>
</feature>
<proteinExistence type="predicted"/>
<dbReference type="KEGG" id="nli:G3M70_10435"/>
<accession>A0A7T0G0G1</accession>
<dbReference type="Proteomes" id="UP000594688">
    <property type="component" value="Chromosome"/>
</dbReference>
<protein>
    <recommendedName>
        <fullName evidence="3">J domain-containing protein</fullName>
    </recommendedName>
</protein>
<dbReference type="EMBL" id="CP048685">
    <property type="protein sequence ID" value="QPJ62265.1"/>
    <property type="molecule type" value="Genomic_DNA"/>
</dbReference>
<keyword evidence="1" id="KW-0175">Coiled coil</keyword>
<dbReference type="SUPFAM" id="SSF46565">
    <property type="entry name" value="Chaperone J-domain"/>
    <property type="match status" value="1"/>
</dbReference>
<dbReference type="CDD" id="cd06257">
    <property type="entry name" value="DnaJ"/>
    <property type="match status" value="1"/>
</dbReference>
<evidence type="ECO:0000259" key="3">
    <source>
        <dbReference type="PROSITE" id="PS50076"/>
    </source>
</evidence>
<name>A0A7T0G0G1_9BACT</name>